<protein>
    <submittedName>
        <fullName evidence="2">Regulatory protein</fullName>
    </submittedName>
</protein>
<accession>A0A174JIA4</accession>
<dbReference type="GO" id="GO:0003677">
    <property type="term" value="F:DNA binding"/>
    <property type="evidence" value="ECO:0007669"/>
    <property type="project" value="InterPro"/>
</dbReference>
<dbReference type="Gene3D" id="1.10.260.40">
    <property type="entry name" value="lambda repressor-like DNA-binding domains"/>
    <property type="match status" value="1"/>
</dbReference>
<gene>
    <name evidence="2" type="ORF">ERS852397_03210</name>
</gene>
<dbReference type="InterPro" id="IPR018874">
    <property type="entry name" value="Phage_Mx8_p63_C"/>
</dbReference>
<proteinExistence type="predicted"/>
<sequence>MKNRIKEVLKEKGVTQKELAEKIGVTEVGLSKAINGNTSKEMLRRISDVLNISISDLIIEEEILSAEFGSDKTPLKLGNLELPCYVLENGMRVFSGRGIQSAIGAKNSSGTWINRFINSKGIQMNLLSGTLEKLNNPIPFKRNNAGGSQSVTYGYEATLLIDLCNAIIDAGCDRQFDIDEEYIKNATIIIRAVAKVGIIALVDEATGYDKEKGRAKDELQRFLKTFISQEAARWAKTFDDSFFEMLYKLHNWSWSKTHRHPGVVGYWINDIVYERLGPMVLTELKKVNPKNENGNRKGKLHQYLTTDIGHPKLKEHLASIQTLAKACNYSLPKFMQMLDVALPKQYQQMSLLFPEDDDDKTNVF</sequence>
<dbReference type="CDD" id="cd00093">
    <property type="entry name" value="HTH_XRE"/>
    <property type="match status" value="1"/>
</dbReference>
<name>A0A174JIA4_9BACE</name>
<dbReference type="SUPFAM" id="SSF47413">
    <property type="entry name" value="lambda repressor-like DNA-binding domains"/>
    <property type="match status" value="1"/>
</dbReference>
<dbReference type="RefSeq" id="WP_055279629.1">
    <property type="nucleotide sequence ID" value="NZ_CABIXA010000022.1"/>
</dbReference>
<organism evidence="2 3">
    <name type="scientific">Bacteroides finegoldii</name>
    <dbReference type="NCBI Taxonomy" id="338188"/>
    <lineage>
        <taxon>Bacteria</taxon>
        <taxon>Pseudomonadati</taxon>
        <taxon>Bacteroidota</taxon>
        <taxon>Bacteroidia</taxon>
        <taxon>Bacteroidales</taxon>
        <taxon>Bacteroidaceae</taxon>
        <taxon>Bacteroides</taxon>
    </lineage>
</organism>
<dbReference type="SMART" id="SM00530">
    <property type="entry name" value="HTH_XRE"/>
    <property type="match status" value="1"/>
</dbReference>
<feature type="domain" description="HTH cro/C1-type" evidence="1">
    <location>
        <begin position="5"/>
        <end position="57"/>
    </location>
</feature>
<dbReference type="InterPro" id="IPR001387">
    <property type="entry name" value="Cro/C1-type_HTH"/>
</dbReference>
<dbReference type="Pfam" id="PF10546">
    <property type="entry name" value="P63C"/>
    <property type="match status" value="1"/>
</dbReference>
<dbReference type="AlphaFoldDB" id="A0A174JIA4"/>
<dbReference type="InterPro" id="IPR010982">
    <property type="entry name" value="Lambda_DNA-bd_dom_sf"/>
</dbReference>
<dbReference type="PROSITE" id="PS50943">
    <property type="entry name" value="HTH_CROC1"/>
    <property type="match status" value="1"/>
</dbReference>
<dbReference type="EMBL" id="CYZH01000022">
    <property type="protein sequence ID" value="CUO96880.1"/>
    <property type="molecule type" value="Genomic_DNA"/>
</dbReference>
<dbReference type="Pfam" id="PF01381">
    <property type="entry name" value="HTH_3"/>
    <property type="match status" value="1"/>
</dbReference>
<evidence type="ECO:0000313" key="3">
    <source>
        <dbReference type="Proteomes" id="UP000095517"/>
    </source>
</evidence>
<reference evidence="2 3" key="1">
    <citation type="submission" date="2015-09" db="EMBL/GenBank/DDBJ databases">
        <authorList>
            <consortium name="Pathogen Informatics"/>
        </authorList>
    </citation>
    <scope>NUCLEOTIDE SEQUENCE [LARGE SCALE GENOMIC DNA]</scope>
    <source>
        <strain evidence="2 3">2789STDY5608840</strain>
    </source>
</reference>
<evidence type="ECO:0000259" key="1">
    <source>
        <dbReference type="PROSITE" id="PS50943"/>
    </source>
</evidence>
<dbReference type="Proteomes" id="UP000095517">
    <property type="component" value="Unassembled WGS sequence"/>
</dbReference>
<dbReference type="STRING" id="338188.ERS852397_03210"/>
<evidence type="ECO:0000313" key="2">
    <source>
        <dbReference type="EMBL" id="CUO96880.1"/>
    </source>
</evidence>